<sequence length="572" mass="66874">MQKWQKWLRLTTMPAPIDSAELHQWRFKLYVTTKCIESAIAIYIQGLSKGVQFSRNFHVDVRRVIKKTRNPYLILKFYNDLFFAKIAENSDDVASAKIDNALKRIPAYKVGIAYCELTRKVKVHKLIFREVIDKLASEHSLVQHALKCYNDMISKGYYLDVWTYNRLIDSVCKSDDLGTAWKIIEDMIRVGVHPDIVTFNILLNRQISRKDWSQAVRILDMIQEAGLHPSESTLNTLTRNKLIEKLNPKEAHEYSTTVLKRMSLFNRLEWFSVLGSTTKLIQIYQEIITSGQSQDIYTFEVIIRNLFTGQNSDKVKQLYDEMCKLGTEPTLALYNILIGGFVKLEDMDSAQCLYRDMSLRSITGDVNTYNLLIWGHSQKINLKEIIFLLDDMLLFKIRPNIYTISIVLNLYIRLNDIRRARQLFEMLLETKDQKPNLYIFNSLISGYANVAKDMAEAKRLLLHHPITQTLQLKALTFNIVIQAYTMQNEMDAAMDLMRQMENIHGVEPNAWTFYHLITGYLNNGHFNKALTLLKYMSRRGIKPDWRLKKTLKEIRYKIMYKNFVSLMPQINL</sequence>
<dbReference type="Proteomes" id="UP000789920">
    <property type="component" value="Unassembled WGS sequence"/>
</dbReference>
<accession>A0ACA9NEU3</accession>
<protein>
    <submittedName>
        <fullName evidence="1">12495_t:CDS:1</fullName>
    </submittedName>
</protein>
<evidence type="ECO:0000313" key="2">
    <source>
        <dbReference type="Proteomes" id="UP000789920"/>
    </source>
</evidence>
<keyword evidence="2" id="KW-1185">Reference proteome</keyword>
<name>A0ACA9NEU3_9GLOM</name>
<evidence type="ECO:0000313" key="1">
    <source>
        <dbReference type="EMBL" id="CAG8647345.1"/>
    </source>
</evidence>
<organism evidence="1 2">
    <name type="scientific">Racocetra persica</name>
    <dbReference type="NCBI Taxonomy" id="160502"/>
    <lineage>
        <taxon>Eukaryota</taxon>
        <taxon>Fungi</taxon>
        <taxon>Fungi incertae sedis</taxon>
        <taxon>Mucoromycota</taxon>
        <taxon>Glomeromycotina</taxon>
        <taxon>Glomeromycetes</taxon>
        <taxon>Diversisporales</taxon>
        <taxon>Gigasporaceae</taxon>
        <taxon>Racocetra</taxon>
    </lineage>
</organism>
<reference evidence="1" key="1">
    <citation type="submission" date="2021-06" db="EMBL/GenBank/DDBJ databases">
        <authorList>
            <person name="Kallberg Y."/>
            <person name="Tangrot J."/>
            <person name="Rosling A."/>
        </authorList>
    </citation>
    <scope>NUCLEOTIDE SEQUENCE</scope>
    <source>
        <strain evidence="1">MA461A</strain>
    </source>
</reference>
<dbReference type="EMBL" id="CAJVQC010013346">
    <property type="protein sequence ID" value="CAG8647345.1"/>
    <property type="molecule type" value="Genomic_DNA"/>
</dbReference>
<gene>
    <name evidence="1" type="ORF">RPERSI_LOCUS7729</name>
</gene>
<comment type="caution">
    <text evidence="1">The sequence shown here is derived from an EMBL/GenBank/DDBJ whole genome shotgun (WGS) entry which is preliminary data.</text>
</comment>
<proteinExistence type="predicted"/>